<dbReference type="GO" id="GO:0033617">
    <property type="term" value="P:mitochondrial respiratory chain complex IV assembly"/>
    <property type="evidence" value="ECO:0007669"/>
    <property type="project" value="InterPro"/>
</dbReference>
<keyword evidence="3" id="KW-1185">Reference proteome</keyword>
<dbReference type="PANTHER" id="PTHR13639:SF2">
    <property type="entry name" value="CYTOCHROME C OXIDASE ASSEMBLY FACTOR 4 HOMOLOG, MITOCHONDRIAL"/>
    <property type="match status" value="1"/>
</dbReference>
<evidence type="ECO:0000313" key="2">
    <source>
        <dbReference type="EMBL" id="KAH6605951.1"/>
    </source>
</evidence>
<protein>
    <recommendedName>
        <fullName evidence="4">CHCH domain-containing protein</fullName>
    </recommendedName>
</protein>
<dbReference type="Proteomes" id="UP000827724">
    <property type="component" value="Unassembled WGS sequence"/>
</dbReference>
<reference evidence="2" key="1">
    <citation type="submission" date="2021-08" db="EMBL/GenBank/DDBJ databases">
        <title>Chromosome-Level Trichoderma cornu-damae using Hi-C Data.</title>
        <authorList>
            <person name="Kim C.S."/>
        </authorList>
    </citation>
    <scope>NUCLEOTIDE SEQUENCE</scope>
    <source>
        <strain evidence="2">KA19-0412C</strain>
    </source>
</reference>
<organism evidence="2 3">
    <name type="scientific">Trichoderma cornu-damae</name>
    <dbReference type="NCBI Taxonomy" id="654480"/>
    <lineage>
        <taxon>Eukaryota</taxon>
        <taxon>Fungi</taxon>
        <taxon>Dikarya</taxon>
        <taxon>Ascomycota</taxon>
        <taxon>Pezizomycotina</taxon>
        <taxon>Sordariomycetes</taxon>
        <taxon>Hypocreomycetidae</taxon>
        <taxon>Hypocreales</taxon>
        <taxon>Hypocreaceae</taxon>
        <taxon>Trichoderma</taxon>
    </lineage>
</organism>
<dbReference type="AlphaFoldDB" id="A0A9P8QGU9"/>
<evidence type="ECO:0008006" key="4">
    <source>
        <dbReference type="Google" id="ProtNLM"/>
    </source>
</evidence>
<dbReference type="PANTHER" id="PTHR13639">
    <property type="entry name" value="CYTOCHROME C OXIDASE ASSEMBLY FACTOR 4 HOMOLOG, MITOCHONDRIAL"/>
    <property type="match status" value="1"/>
</dbReference>
<sequence length="103" mass="11819">MPGEANGKPPATVASATAAIEDDDEPDEWDKRIFSTGCADENAKMTDCYYEKKDWRACAKEASFQFHFQTPSNCRFARIWSMEEFKECWKRHGNNERTGAKDN</sequence>
<comment type="caution">
    <text evidence="2">The sequence shown here is derived from an EMBL/GenBank/DDBJ whole genome shotgun (WGS) entry which is preliminary data.</text>
</comment>
<dbReference type="EMBL" id="JAIWOZ010000004">
    <property type="protein sequence ID" value="KAH6605951.1"/>
    <property type="molecule type" value="Genomic_DNA"/>
</dbReference>
<feature type="region of interest" description="Disordered" evidence="1">
    <location>
        <begin position="1"/>
        <end position="28"/>
    </location>
</feature>
<evidence type="ECO:0000256" key="1">
    <source>
        <dbReference type="SAM" id="MobiDB-lite"/>
    </source>
</evidence>
<name>A0A9P8QGU9_9HYPO</name>
<dbReference type="InterPro" id="IPR039870">
    <property type="entry name" value="Coa4-like"/>
</dbReference>
<gene>
    <name evidence="2" type="ORF">Trco_005104</name>
</gene>
<dbReference type="OrthoDB" id="5586401at2759"/>
<accession>A0A9P8QGU9</accession>
<proteinExistence type="predicted"/>
<dbReference type="GO" id="GO:0005758">
    <property type="term" value="C:mitochondrial intermembrane space"/>
    <property type="evidence" value="ECO:0007669"/>
    <property type="project" value="InterPro"/>
</dbReference>
<evidence type="ECO:0000313" key="3">
    <source>
        <dbReference type="Proteomes" id="UP000827724"/>
    </source>
</evidence>